<reference evidence="8" key="1">
    <citation type="submission" date="2014-11" db="EMBL/GenBank/DDBJ databases">
        <title>Draft genome sequence of Hydrogenophaga intermedia S1.</title>
        <authorList>
            <person name="Gan H.M."/>
            <person name="Chew T.H."/>
            <person name="Stolz A."/>
        </authorList>
    </citation>
    <scope>NUCLEOTIDE SEQUENCE [LARGE SCALE GENOMIC DNA]</scope>
    <source>
        <strain evidence="8">S1</strain>
    </source>
</reference>
<evidence type="ECO:0000313" key="7">
    <source>
        <dbReference type="EMBL" id="CDN88456.1"/>
    </source>
</evidence>
<dbReference type="GO" id="GO:0003841">
    <property type="term" value="F:1-acylglycerol-3-phosphate O-acyltransferase activity"/>
    <property type="evidence" value="ECO:0007669"/>
    <property type="project" value="TreeGrafter"/>
</dbReference>
<dbReference type="Proteomes" id="UP000028878">
    <property type="component" value="Unassembled WGS sequence"/>
</dbReference>
<dbReference type="AlphaFoldDB" id="A0A1L1PQW4"/>
<keyword evidence="2" id="KW-0444">Lipid biosynthesis</keyword>
<dbReference type="SUPFAM" id="SSF69593">
    <property type="entry name" value="Glycerol-3-phosphate (1)-acyltransferase"/>
    <property type="match status" value="1"/>
</dbReference>
<keyword evidence="5" id="KW-0012">Acyltransferase</keyword>
<evidence type="ECO:0000256" key="5">
    <source>
        <dbReference type="ARBA" id="ARBA00023315"/>
    </source>
</evidence>
<organism evidence="7 8">
    <name type="scientific">Hydrogenophaga intermedia</name>
    <dbReference type="NCBI Taxonomy" id="65786"/>
    <lineage>
        <taxon>Bacteria</taxon>
        <taxon>Pseudomonadati</taxon>
        <taxon>Pseudomonadota</taxon>
        <taxon>Betaproteobacteria</taxon>
        <taxon>Burkholderiales</taxon>
        <taxon>Comamonadaceae</taxon>
        <taxon>Hydrogenophaga</taxon>
    </lineage>
</organism>
<dbReference type="CDD" id="cd07989">
    <property type="entry name" value="LPLAT_AGPAT-like"/>
    <property type="match status" value="1"/>
</dbReference>
<feature type="domain" description="Phospholipid/glycerol acyltransferase" evidence="6">
    <location>
        <begin position="76"/>
        <end position="188"/>
    </location>
</feature>
<gene>
    <name evidence="7" type="ORF">BN948_02890</name>
</gene>
<evidence type="ECO:0000256" key="3">
    <source>
        <dbReference type="ARBA" id="ARBA00022679"/>
    </source>
</evidence>
<dbReference type="EMBL" id="CCAE010000024">
    <property type="protein sequence ID" value="CDN88456.1"/>
    <property type="molecule type" value="Genomic_DNA"/>
</dbReference>
<keyword evidence="8" id="KW-1185">Reference proteome</keyword>
<evidence type="ECO:0000256" key="2">
    <source>
        <dbReference type="ARBA" id="ARBA00022516"/>
    </source>
</evidence>
<evidence type="ECO:0000256" key="1">
    <source>
        <dbReference type="ARBA" id="ARBA00005189"/>
    </source>
</evidence>
<sequence>MNAPGDTVRGGHLRAAWRALRAVWHVLRGLWIIRTEFGRLTHAQSQLIVREWSRRMLAIMGVALDVQGQAPAHGPVLVVANHLSWLDILVMNAAHPSRFVSKADAQHWPLLGSLITGAGTLYIERENRRDALRVVHRMADRLREGETVSVFPEGTTGDGTQLLPFHANLLQAAISASAPVQPVALRYLDRERGQPHPGPVFVGDDTLIASVWRTLRSDTVRAVVRYGTPQRAGGRDRRTWAEALRAEVQAELNAAR</sequence>
<dbReference type="PANTHER" id="PTHR10434:SF64">
    <property type="entry name" value="1-ACYL-SN-GLYCEROL-3-PHOSPHATE ACYLTRANSFERASE-RELATED"/>
    <property type="match status" value="1"/>
</dbReference>
<name>A0A1L1PQW4_HYDIT</name>
<proteinExistence type="predicted"/>
<dbReference type="Pfam" id="PF01553">
    <property type="entry name" value="Acyltransferase"/>
    <property type="match status" value="1"/>
</dbReference>
<dbReference type="InterPro" id="IPR002123">
    <property type="entry name" value="Plipid/glycerol_acylTrfase"/>
</dbReference>
<evidence type="ECO:0000256" key="4">
    <source>
        <dbReference type="ARBA" id="ARBA00023098"/>
    </source>
</evidence>
<accession>A0A1L1PQW4</accession>
<protein>
    <recommendedName>
        <fullName evidence="6">Phospholipid/glycerol acyltransferase domain-containing protein</fullName>
    </recommendedName>
</protein>
<dbReference type="GO" id="GO:0006654">
    <property type="term" value="P:phosphatidic acid biosynthetic process"/>
    <property type="evidence" value="ECO:0007669"/>
    <property type="project" value="TreeGrafter"/>
</dbReference>
<dbReference type="SMART" id="SM00563">
    <property type="entry name" value="PlsC"/>
    <property type="match status" value="1"/>
</dbReference>
<evidence type="ECO:0000259" key="6">
    <source>
        <dbReference type="SMART" id="SM00563"/>
    </source>
</evidence>
<evidence type="ECO:0000313" key="8">
    <source>
        <dbReference type="Proteomes" id="UP000028878"/>
    </source>
</evidence>
<dbReference type="PANTHER" id="PTHR10434">
    <property type="entry name" value="1-ACYL-SN-GLYCEROL-3-PHOSPHATE ACYLTRANSFERASE"/>
    <property type="match status" value="1"/>
</dbReference>
<comment type="pathway">
    <text evidence="1">Lipid metabolism.</text>
</comment>
<dbReference type="RefSeq" id="WP_009517760.1">
    <property type="nucleotide sequence ID" value="NZ_CCAE010000024.1"/>
</dbReference>
<keyword evidence="3" id="KW-0808">Transferase</keyword>
<keyword evidence="4" id="KW-0443">Lipid metabolism</keyword>